<name>A0A8S0UL26_OLEEU</name>
<proteinExistence type="predicted"/>
<organism evidence="2 3">
    <name type="scientific">Olea europaea subsp. europaea</name>
    <dbReference type="NCBI Taxonomy" id="158383"/>
    <lineage>
        <taxon>Eukaryota</taxon>
        <taxon>Viridiplantae</taxon>
        <taxon>Streptophyta</taxon>
        <taxon>Embryophyta</taxon>
        <taxon>Tracheophyta</taxon>
        <taxon>Spermatophyta</taxon>
        <taxon>Magnoliopsida</taxon>
        <taxon>eudicotyledons</taxon>
        <taxon>Gunneridae</taxon>
        <taxon>Pentapetalae</taxon>
        <taxon>asterids</taxon>
        <taxon>lamiids</taxon>
        <taxon>Lamiales</taxon>
        <taxon>Oleaceae</taxon>
        <taxon>Oleeae</taxon>
        <taxon>Olea</taxon>
    </lineage>
</organism>
<evidence type="ECO:0000256" key="1">
    <source>
        <dbReference type="SAM" id="MobiDB-lite"/>
    </source>
</evidence>
<reference evidence="2 3" key="1">
    <citation type="submission" date="2019-12" db="EMBL/GenBank/DDBJ databases">
        <authorList>
            <person name="Alioto T."/>
            <person name="Alioto T."/>
            <person name="Gomez Garrido J."/>
        </authorList>
    </citation>
    <scope>NUCLEOTIDE SEQUENCE [LARGE SCALE GENOMIC DNA]</scope>
</reference>
<evidence type="ECO:0000313" key="2">
    <source>
        <dbReference type="EMBL" id="CAA3018946.1"/>
    </source>
</evidence>
<feature type="region of interest" description="Disordered" evidence="1">
    <location>
        <begin position="49"/>
        <end position="133"/>
    </location>
</feature>
<protein>
    <submittedName>
        <fullName evidence="2">Uncharacterized protein</fullName>
    </submittedName>
</protein>
<dbReference type="Proteomes" id="UP000594638">
    <property type="component" value="Unassembled WGS sequence"/>
</dbReference>
<dbReference type="EMBL" id="CACTIH010007977">
    <property type="protein sequence ID" value="CAA3018946.1"/>
    <property type="molecule type" value="Genomic_DNA"/>
</dbReference>
<accession>A0A8S0UL26</accession>
<gene>
    <name evidence="2" type="ORF">OLEA9_A075257</name>
</gene>
<keyword evidence="3" id="KW-1185">Reference proteome</keyword>
<evidence type="ECO:0000313" key="3">
    <source>
        <dbReference type="Proteomes" id="UP000594638"/>
    </source>
</evidence>
<feature type="compositionally biased region" description="Polar residues" evidence="1">
    <location>
        <begin position="57"/>
        <end position="72"/>
    </location>
</feature>
<dbReference type="AlphaFoldDB" id="A0A8S0UL26"/>
<comment type="caution">
    <text evidence="2">The sequence shown here is derived from an EMBL/GenBank/DDBJ whole genome shotgun (WGS) entry which is preliminary data.</text>
</comment>
<feature type="non-terminal residue" evidence="2">
    <location>
        <position position="1"/>
    </location>
</feature>
<sequence length="133" mass="14473">MQQIKVKVRRDVTQSIETRDTGFVFHSSHPLQEGTSALERCGTTKVTEATKAATKASPYSPTKNTTKASSVSPLKVLVEVAQPSHKVGVTPQQGGSQLHHEARSRLPPPRGSTRGVPTTGNLPHKDPHKRRPR</sequence>
<dbReference type="Gramene" id="OE9A075257T1">
    <property type="protein sequence ID" value="OE9A075257C1"/>
    <property type="gene ID" value="OE9A075257"/>
</dbReference>